<dbReference type="InterPro" id="IPR001995">
    <property type="entry name" value="Peptidase_A2_cat"/>
</dbReference>
<dbReference type="GO" id="GO:0004190">
    <property type="term" value="F:aspartic-type endopeptidase activity"/>
    <property type="evidence" value="ECO:0007669"/>
    <property type="project" value="InterPro"/>
</dbReference>
<dbReference type="SUPFAM" id="SSF50630">
    <property type="entry name" value="Acid proteases"/>
    <property type="match status" value="1"/>
</dbReference>
<protein>
    <recommendedName>
        <fullName evidence="2">Peptidase A2 domain-containing protein</fullName>
    </recommendedName>
</protein>
<feature type="domain" description="Peptidase A2" evidence="2">
    <location>
        <begin position="79"/>
        <end position="116"/>
    </location>
</feature>
<sequence length="174" mass="19712">MKQKINVTIEEILRMSPNFVHKLHKLSEKDKEKMKFLNSTYLQERLLTFGFEEITNPKIHYACPLGFMEILIGKEEYPIKELVETGAELSIIPEAISIKASLTKRNLNMNLRGIGGHTTSLVALSEFTPIILAAGESTQIHFLIEKGSVHVVLGRPFLAENSIRLDFLTSKVKY</sequence>
<keyword evidence="1" id="KW-0378">Hydrolase</keyword>
<gene>
    <name evidence="3" type="ORF">O181_054368</name>
</gene>
<dbReference type="Proteomes" id="UP000765509">
    <property type="component" value="Unassembled WGS sequence"/>
</dbReference>
<evidence type="ECO:0000313" key="3">
    <source>
        <dbReference type="EMBL" id="MBW0514653.1"/>
    </source>
</evidence>
<accession>A0A9Q3E648</accession>
<evidence type="ECO:0000256" key="1">
    <source>
        <dbReference type="ARBA" id="ARBA00022801"/>
    </source>
</evidence>
<evidence type="ECO:0000313" key="4">
    <source>
        <dbReference type="Proteomes" id="UP000765509"/>
    </source>
</evidence>
<reference evidence="3" key="1">
    <citation type="submission" date="2021-03" db="EMBL/GenBank/DDBJ databases">
        <title>Draft genome sequence of rust myrtle Austropuccinia psidii MF-1, a brazilian biotype.</title>
        <authorList>
            <person name="Quecine M.C."/>
            <person name="Pachon D.M.R."/>
            <person name="Bonatelli M.L."/>
            <person name="Correr F.H."/>
            <person name="Franceschini L.M."/>
            <person name="Leite T.F."/>
            <person name="Margarido G.R.A."/>
            <person name="Almeida C.A."/>
            <person name="Ferrarezi J.A."/>
            <person name="Labate C.A."/>
        </authorList>
    </citation>
    <scope>NUCLEOTIDE SEQUENCE</scope>
    <source>
        <strain evidence="3">MF-1</strain>
    </source>
</reference>
<dbReference type="PROSITE" id="PS50175">
    <property type="entry name" value="ASP_PROT_RETROV"/>
    <property type="match status" value="1"/>
</dbReference>
<keyword evidence="4" id="KW-1185">Reference proteome</keyword>
<proteinExistence type="predicted"/>
<dbReference type="Pfam" id="PF00077">
    <property type="entry name" value="RVP"/>
    <property type="match status" value="1"/>
</dbReference>
<evidence type="ECO:0000259" key="2">
    <source>
        <dbReference type="PROSITE" id="PS50175"/>
    </source>
</evidence>
<dbReference type="AlphaFoldDB" id="A0A9Q3E648"/>
<name>A0A9Q3E648_9BASI</name>
<dbReference type="OrthoDB" id="5535068at2759"/>
<dbReference type="EMBL" id="AVOT02024145">
    <property type="protein sequence ID" value="MBW0514653.1"/>
    <property type="molecule type" value="Genomic_DNA"/>
</dbReference>
<dbReference type="Gene3D" id="2.40.70.10">
    <property type="entry name" value="Acid Proteases"/>
    <property type="match status" value="1"/>
</dbReference>
<dbReference type="GO" id="GO:0006508">
    <property type="term" value="P:proteolysis"/>
    <property type="evidence" value="ECO:0007669"/>
    <property type="project" value="InterPro"/>
</dbReference>
<dbReference type="InterPro" id="IPR021109">
    <property type="entry name" value="Peptidase_aspartic_dom_sf"/>
</dbReference>
<dbReference type="InterPro" id="IPR018061">
    <property type="entry name" value="Retropepsins"/>
</dbReference>
<comment type="caution">
    <text evidence="3">The sequence shown here is derived from an EMBL/GenBank/DDBJ whole genome shotgun (WGS) entry which is preliminary data.</text>
</comment>
<organism evidence="3 4">
    <name type="scientific">Austropuccinia psidii MF-1</name>
    <dbReference type="NCBI Taxonomy" id="1389203"/>
    <lineage>
        <taxon>Eukaryota</taxon>
        <taxon>Fungi</taxon>
        <taxon>Dikarya</taxon>
        <taxon>Basidiomycota</taxon>
        <taxon>Pucciniomycotina</taxon>
        <taxon>Pucciniomycetes</taxon>
        <taxon>Pucciniales</taxon>
        <taxon>Sphaerophragmiaceae</taxon>
        <taxon>Austropuccinia</taxon>
    </lineage>
</organism>